<dbReference type="EMBL" id="JAEUBG010000312">
    <property type="protein sequence ID" value="KAH3688508.1"/>
    <property type="molecule type" value="Genomic_DNA"/>
</dbReference>
<reference evidence="1" key="1">
    <citation type="journal article" date="2021" name="Open Biol.">
        <title>Shared evolutionary footprints suggest mitochondrial oxidative damage underlies multiple complex I losses in fungi.</title>
        <authorList>
            <person name="Schikora-Tamarit M.A."/>
            <person name="Marcet-Houben M."/>
            <person name="Nosek J."/>
            <person name="Gabaldon T."/>
        </authorList>
    </citation>
    <scope>NUCLEOTIDE SEQUENCE</scope>
    <source>
        <strain evidence="1">CBS2887</strain>
    </source>
</reference>
<dbReference type="Proteomes" id="UP000774326">
    <property type="component" value="Unassembled WGS sequence"/>
</dbReference>
<proteinExistence type="predicted"/>
<evidence type="ECO:0000313" key="1">
    <source>
        <dbReference type="EMBL" id="KAH3688508.1"/>
    </source>
</evidence>
<evidence type="ECO:0000313" key="2">
    <source>
        <dbReference type="Proteomes" id="UP000774326"/>
    </source>
</evidence>
<keyword evidence="2" id="KW-1185">Reference proteome</keyword>
<name>A0A9P8QCP3_WICPI</name>
<sequence>MIKITHERALFDESSDGVSMDSESELSGFPSTDLTPIISTGTCAGSPVVCGCVSLPLLLSNLKALKKDISSCSPSSYSLPVRLLNNSSINKSPVLNPSTNSSKVVSFPALFLLVSSLLSNLLPLKVPERDPLTVNKLCTVETTARSNSLESIST</sequence>
<organism evidence="1 2">
    <name type="scientific">Wickerhamomyces pijperi</name>
    <name type="common">Yeast</name>
    <name type="synonym">Pichia pijperi</name>
    <dbReference type="NCBI Taxonomy" id="599730"/>
    <lineage>
        <taxon>Eukaryota</taxon>
        <taxon>Fungi</taxon>
        <taxon>Dikarya</taxon>
        <taxon>Ascomycota</taxon>
        <taxon>Saccharomycotina</taxon>
        <taxon>Saccharomycetes</taxon>
        <taxon>Phaffomycetales</taxon>
        <taxon>Wickerhamomycetaceae</taxon>
        <taxon>Wickerhamomyces</taxon>
    </lineage>
</organism>
<accession>A0A9P8QCP3</accession>
<protein>
    <submittedName>
        <fullName evidence="1">Uncharacterized protein</fullName>
    </submittedName>
</protein>
<comment type="caution">
    <text evidence="1">The sequence shown here is derived from an EMBL/GenBank/DDBJ whole genome shotgun (WGS) entry which is preliminary data.</text>
</comment>
<gene>
    <name evidence="1" type="ORF">WICPIJ_000498</name>
</gene>
<dbReference type="AlphaFoldDB" id="A0A9P8QCP3"/>
<reference evidence="1" key="2">
    <citation type="submission" date="2021-01" db="EMBL/GenBank/DDBJ databases">
        <authorList>
            <person name="Schikora-Tamarit M.A."/>
        </authorList>
    </citation>
    <scope>NUCLEOTIDE SEQUENCE</scope>
    <source>
        <strain evidence="1">CBS2887</strain>
    </source>
</reference>